<gene>
    <name evidence="2" type="ORF">AT728_28045</name>
</gene>
<evidence type="ECO:0008006" key="4">
    <source>
        <dbReference type="Google" id="ProtNLM"/>
    </source>
</evidence>
<evidence type="ECO:0000313" key="3">
    <source>
        <dbReference type="Proteomes" id="UP000054804"/>
    </source>
</evidence>
<feature type="region of interest" description="Disordered" evidence="1">
    <location>
        <begin position="23"/>
        <end position="61"/>
    </location>
</feature>
<keyword evidence="3" id="KW-1185">Reference proteome</keyword>
<dbReference type="EMBL" id="LOCL01000024">
    <property type="protein sequence ID" value="KUF20116.1"/>
    <property type="molecule type" value="Genomic_DNA"/>
</dbReference>
<name>A0A0W7XBX1_9ACTN</name>
<reference evidence="2 3" key="1">
    <citation type="submission" date="2015-12" db="EMBL/GenBank/DDBJ databases">
        <title>Draft genome sequence of Streptomyces silvensis ATCC 53525, a producer of novel hormone antagonists.</title>
        <authorList>
            <person name="Johnston C.W."/>
            <person name="Li Y."/>
            <person name="Magarvey N.A."/>
        </authorList>
    </citation>
    <scope>NUCLEOTIDE SEQUENCE [LARGE SCALE GENOMIC DNA]</scope>
    <source>
        <strain evidence="2 3">ATCC 53525</strain>
    </source>
</reference>
<organism evidence="2 3">
    <name type="scientific">Streptomyces silvensis</name>
    <dbReference type="NCBI Taxonomy" id="1765722"/>
    <lineage>
        <taxon>Bacteria</taxon>
        <taxon>Bacillati</taxon>
        <taxon>Actinomycetota</taxon>
        <taxon>Actinomycetes</taxon>
        <taxon>Kitasatosporales</taxon>
        <taxon>Streptomycetaceae</taxon>
        <taxon>Streptomyces</taxon>
    </lineage>
</organism>
<dbReference type="Proteomes" id="UP000054804">
    <property type="component" value="Unassembled WGS sequence"/>
</dbReference>
<evidence type="ECO:0000313" key="2">
    <source>
        <dbReference type="EMBL" id="KUF20116.1"/>
    </source>
</evidence>
<accession>A0A0W7XBX1</accession>
<feature type="region of interest" description="Disordered" evidence="1">
    <location>
        <begin position="100"/>
        <end position="135"/>
    </location>
</feature>
<dbReference type="AlphaFoldDB" id="A0A0W7XBX1"/>
<evidence type="ECO:0000256" key="1">
    <source>
        <dbReference type="SAM" id="MobiDB-lite"/>
    </source>
</evidence>
<sequence>MLSTVTACSTSDEPKTVRVTVTQTVTAAPDEGAAPKKDGPLSFRDKTTVKSDDGTSSTAEVLAYTHTEKGPQAPGEELGGDSWATAEIRVCNTGSDRIGVSQDPWSVDYADGTSMETTGLSGGDMPKPEFPMDKSLGSAKCARGKVAFPVHADKRPVSIVYSPEGGEPVEWAVPKA</sequence>
<proteinExistence type="predicted"/>
<protein>
    <recommendedName>
        <fullName evidence="4">DUF4352 domain-containing protein</fullName>
    </recommendedName>
</protein>
<comment type="caution">
    <text evidence="2">The sequence shown here is derived from an EMBL/GenBank/DDBJ whole genome shotgun (WGS) entry which is preliminary data.</text>
</comment>
<feature type="compositionally biased region" description="Basic and acidic residues" evidence="1">
    <location>
        <begin position="33"/>
        <end position="53"/>
    </location>
</feature>